<dbReference type="CDD" id="cd08781">
    <property type="entry name" value="Death_UNC5-like"/>
    <property type="match status" value="1"/>
</dbReference>
<dbReference type="OrthoDB" id="5973910at2759"/>
<dbReference type="Pfam" id="PF17217">
    <property type="entry name" value="UPA"/>
    <property type="match status" value="1"/>
</dbReference>
<evidence type="ECO:0000313" key="3">
    <source>
        <dbReference type="Proteomes" id="UP000708208"/>
    </source>
</evidence>
<dbReference type="PANTHER" id="PTHR12582:SF47">
    <property type="entry name" value="NETRIN RECEPTOR UNC-5"/>
    <property type="match status" value="1"/>
</dbReference>
<feature type="domain" description="Death" evidence="1">
    <location>
        <begin position="124"/>
        <end position="191"/>
    </location>
</feature>
<dbReference type="PANTHER" id="PTHR12582">
    <property type="entry name" value="NETRIN RECEPTOR UNC5"/>
    <property type="match status" value="1"/>
</dbReference>
<accession>A0A8J2JFC1</accession>
<keyword evidence="3" id="KW-1185">Reference proteome</keyword>
<dbReference type="InterPro" id="IPR000488">
    <property type="entry name" value="Death_dom"/>
</dbReference>
<dbReference type="SMART" id="SM00005">
    <property type="entry name" value="DEATH"/>
    <property type="match status" value="1"/>
</dbReference>
<protein>
    <recommendedName>
        <fullName evidence="1">Death domain-containing protein</fullName>
    </recommendedName>
</protein>
<dbReference type="GO" id="GO:0005042">
    <property type="term" value="F:netrin receptor activity"/>
    <property type="evidence" value="ECO:0007669"/>
    <property type="project" value="InterPro"/>
</dbReference>
<name>A0A8J2JFC1_9HEXA</name>
<evidence type="ECO:0000259" key="1">
    <source>
        <dbReference type="PROSITE" id="PS50017"/>
    </source>
</evidence>
<organism evidence="2 3">
    <name type="scientific">Allacma fusca</name>
    <dbReference type="NCBI Taxonomy" id="39272"/>
    <lineage>
        <taxon>Eukaryota</taxon>
        <taxon>Metazoa</taxon>
        <taxon>Ecdysozoa</taxon>
        <taxon>Arthropoda</taxon>
        <taxon>Hexapoda</taxon>
        <taxon>Collembola</taxon>
        <taxon>Symphypleona</taxon>
        <taxon>Sminthuridae</taxon>
        <taxon>Allacma</taxon>
    </lineage>
</organism>
<dbReference type="Pfam" id="PF00531">
    <property type="entry name" value="Death"/>
    <property type="match status" value="1"/>
</dbReference>
<feature type="non-terminal residue" evidence="2">
    <location>
        <position position="1"/>
    </location>
</feature>
<dbReference type="GO" id="GO:0008045">
    <property type="term" value="P:motor neuron axon guidance"/>
    <property type="evidence" value="ECO:0007669"/>
    <property type="project" value="TreeGrafter"/>
</dbReference>
<proteinExistence type="predicted"/>
<comment type="caution">
    <text evidence="2">The sequence shown here is derived from an EMBL/GenBank/DDBJ whole genome shotgun (WGS) entry which is preliminary data.</text>
</comment>
<sequence length="195" mass="22242">ELPFNQVWSCRQSDLHCSFTLEKTERRTSAICFRLLAYQHGVHLQRQTFRIRTEIGSMKSRGNQTVGIVNSSPEISMGPLRSSTVTTSSGCSSLTTLEPGSPLFRLPQTLKRKLCQRLDQPHPTGKDWRLLAQKLGVDRYINFLSMKPSPTEHILDLWDVKNRKPEAITDLLNALRLMERPDAVAILEKEMGPWI</sequence>
<dbReference type="Proteomes" id="UP000708208">
    <property type="component" value="Unassembled WGS sequence"/>
</dbReference>
<dbReference type="PROSITE" id="PS50017">
    <property type="entry name" value="DEATH_DOMAIN"/>
    <property type="match status" value="1"/>
</dbReference>
<dbReference type="InterPro" id="IPR033772">
    <property type="entry name" value="UPA"/>
</dbReference>
<dbReference type="AlphaFoldDB" id="A0A8J2JFC1"/>
<gene>
    <name evidence="2" type="ORF">AFUS01_LOCUS2586</name>
</gene>
<dbReference type="InterPro" id="IPR037936">
    <property type="entry name" value="UNC5A-D"/>
</dbReference>
<dbReference type="GO" id="GO:0016020">
    <property type="term" value="C:membrane"/>
    <property type="evidence" value="ECO:0007669"/>
    <property type="project" value="InterPro"/>
</dbReference>
<evidence type="ECO:0000313" key="2">
    <source>
        <dbReference type="EMBL" id="CAG7678343.1"/>
    </source>
</evidence>
<reference evidence="2" key="1">
    <citation type="submission" date="2021-06" db="EMBL/GenBank/DDBJ databases">
        <authorList>
            <person name="Hodson N. C."/>
            <person name="Mongue J. A."/>
            <person name="Jaron S. K."/>
        </authorList>
    </citation>
    <scope>NUCLEOTIDE SEQUENCE</scope>
</reference>
<dbReference type="EMBL" id="CAJVCH010014910">
    <property type="protein sequence ID" value="CAG7678343.1"/>
    <property type="molecule type" value="Genomic_DNA"/>
</dbReference>